<feature type="non-terminal residue" evidence="1">
    <location>
        <position position="1"/>
    </location>
</feature>
<proteinExistence type="predicted"/>
<name>A0A1E1WBW8_PECGO</name>
<dbReference type="OrthoDB" id="7375615at2759"/>
<reference evidence="1" key="1">
    <citation type="submission" date="2015-09" db="EMBL/GenBank/DDBJ databases">
        <title>De novo assembly of Pectinophora gossypiella (Pink Bollworm) gut transcriptome.</title>
        <authorList>
            <person name="Tassone E.E."/>
        </authorList>
    </citation>
    <scope>NUCLEOTIDE SEQUENCE</scope>
</reference>
<dbReference type="EMBL" id="GDQN01006619">
    <property type="protein sequence ID" value="JAT84435.1"/>
    <property type="molecule type" value="Transcribed_RNA"/>
</dbReference>
<sequence length="123" mass="14207">AFLDNTLSDRSERTCLLKQVYYKCNSITMVVKLETVAALYADAYPTLAKSRGREDCSPVSRRQKKIALPALVEDDSEETFEPEQRPYIMTTEVLRRQKSVSPQRRERLIRRLALPSLSEDEEP</sequence>
<organism evidence="1">
    <name type="scientific">Pectinophora gossypiella</name>
    <name type="common">Cotton pink bollworm</name>
    <name type="synonym">Depressaria gossypiella</name>
    <dbReference type="NCBI Taxonomy" id="13191"/>
    <lineage>
        <taxon>Eukaryota</taxon>
        <taxon>Metazoa</taxon>
        <taxon>Ecdysozoa</taxon>
        <taxon>Arthropoda</taxon>
        <taxon>Hexapoda</taxon>
        <taxon>Insecta</taxon>
        <taxon>Pterygota</taxon>
        <taxon>Neoptera</taxon>
        <taxon>Endopterygota</taxon>
        <taxon>Lepidoptera</taxon>
        <taxon>Glossata</taxon>
        <taxon>Ditrysia</taxon>
        <taxon>Gelechioidea</taxon>
        <taxon>Gelechiidae</taxon>
        <taxon>Apatetrinae</taxon>
        <taxon>Pectinophora</taxon>
    </lineage>
</organism>
<gene>
    <name evidence="1" type="ORF">g.17932</name>
</gene>
<protein>
    <submittedName>
        <fullName evidence="1">Uncharacterized protein</fullName>
    </submittedName>
</protein>
<evidence type="ECO:0000313" key="1">
    <source>
        <dbReference type="EMBL" id="JAT84435.1"/>
    </source>
</evidence>
<dbReference type="AlphaFoldDB" id="A0A1E1WBW8"/>
<accession>A0A1E1WBW8</accession>